<comment type="caution">
    <text evidence="1">The sequence shown here is derived from an EMBL/GenBank/DDBJ whole genome shotgun (WGS) entry which is preliminary data.</text>
</comment>
<dbReference type="AlphaFoldDB" id="A0A8J6ZKI9"/>
<dbReference type="RefSeq" id="WP_193915996.1">
    <property type="nucleotide sequence ID" value="NZ_JADEXS020000001.1"/>
</dbReference>
<evidence type="ECO:0000313" key="1">
    <source>
        <dbReference type="EMBL" id="MBE9022869.1"/>
    </source>
</evidence>
<evidence type="ECO:0000313" key="2">
    <source>
        <dbReference type="Proteomes" id="UP000622533"/>
    </source>
</evidence>
<gene>
    <name evidence="1" type="ORF">IQ276_10620</name>
</gene>
<accession>A0A8J6ZKI9</accession>
<dbReference type="Proteomes" id="UP000622533">
    <property type="component" value="Unassembled WGS sequence"/>
</dbReference>
<name>A0A8J6ZKI9_DESMC</name>
<organism evidence="1 2">
    <name type="scientific">Desmonostoc muscorum LEGE 12446</name>
    <dbReference type="NCBI Taxonomy" id="1828758"/>
    <lineage>
        <taxon>Bacteria</taxon>
        <taxon>Bacillati</taxon>
        <taxon>Cyanobacteriota</taxon>
        <taxon>Cyanophyceae</taxon>
        <taxon>Nostocales</taxon>
        <taxon>Nostocaceae</taxon>
        <taxon>Desmonostoc</taxon>
    </lineage>
</organism>
<proteinExistence type="predicted"/>
<sequence length="154" mass="17376">MAILSWGSGRDDILKKISDWVNNLHHQTIRIIEIKGFQNQGTTQTQWIPLRGSTQIKITVEKVSPLPLKEEKSTITFEISGTNDSDELTRYFIGSHQLNLSQEHGVLVIDFAHGSRYQNEEGHEILAAKVLIITNSPDQLSDDDIRALVSKIQD</sequence>
<dbReference type="EMBL" id="JADEXS010000111">
    <property type="protein sequence ID" value="MBE9022869.1"/>
    <property type="molecule type" value="Genomic_DNA"/>
</dbReference>
<keyword evidence="2" id="KW-1185">Reference proteome</keyword>
<protein>
    <submittedName>
        <fullName evidence="1">Uncharacterized protein</fullName>
    </submittedName>
</protein>
<reference evidence="1" key="1">
    <citation type="submission" date="2020-10" db="EMBL/GenBank/DDBJ databases">
        <authorList>
            <person name="Castelo-Branco R."/>
            <person name="Eusebio N."/>
            <person name="Adriana R."/>
            <person name="Vieira A."/>
            <person name="Brugerolle De Fraissinette N."/>
            <person name="Rezende De Castro R."/>
            <person name="Schneider M.P."/>
            <person name="Vasconcelos V."/>
            <person name="Leao P.N."/>
        </authorList>
    </citation>
    <scope>NUCLEOTIDE SEQUENCE</scope>
    <source>
        <strain evidence="1">LEGE 12446</strain>
    </source>
</reference>